<evidence type="ECO:0000256" key="1">
    <source>
        <dbReference type="ARBA" id="ARBA00022962"/>
    </source>
</evidence>
<reference evidence="3 4" key="1">
    <citation type="journal article" date="2010" name="J. Bacteriol.">
        <title>Genome sequence of Lentisphaera araneosa HTCC2155T, the type species of the order Lentisphaerales in the phylum Lentisphaerae.</title>
        <authorList>
            <person name="Thrash J.C."/>
            <person name="Cho J.C."/>
            <person name="Vergin K.L."/>
            <person name="Morris R.M."/>
            <person name="Giovannoni S.J."/>
        </authorList>
    </citation>
    <scope>NUCLEOTIDE SEQUENCE [LARGE SCALE GENOMIC DNA]</scope>
    <source>
        <strain evidence="3 4">HTCC2155</strain>
    </source>
</reference>
<feature type="domain" description="Glutamine amidotransferase type-2" evidence="2">
    <location>
        <begin position="2"/>
        <end position="257"/>
    </location>
</feature>
<organism evidence="3 4">
    <name type="scientific">Lentisphaera araneosa HTCC2155</name>
    <dbReference type="NCBI Taxonomy" id="313628"/>
    <lineage>
        <taxon>Bacteria</taxon>
        <taxon>Pseudomonadati</taxon>
        <taxon>Lentisphaerota</taxon>
        <taxon>Lentisphaeria</taxon>
        <taxon>Lentisphaerales</taxon>
        <taxon>Lentisphaeraceae</taxon>
        <taxon>Lentisphaera</taxon>
    </lineage>
</organism>
<keyword evidence="3" id="KW-0808">Transferase</keyword>
<dbReference type="PANTHER" id="PTHR42824:SF1">
    <property type="entry name" value="GLUTAMINE AMIDOTRANSFERASE YAFJ-RELATED"/>
    <property type="match status" value="1"/>
</dbReference>
<sequence>MCQLLAMNCNTPTDICFSFDGFAQRGGLTDEHSDGWGISFFEESACRSFHDTLPAIESPIAQLVKNYPIKSLNVIAHIRQANIGAVELKNTQPYLRELWGQQWVYAHNGDLWGYKFSGGVPTQPIGDSDSEMAFCDLLNRFRELSPTHEPELKSIYDCLKSFCEEAAKFGTFNLVLSNGKYIFAHCTTHLCYIIRQAPFSEAHLSDKDLSINFSAVTTKKDRVAIIATEPLTDNEEWTQFEKGQLLVFKDGKVLDLE</sequence>
<dbReference type="EMBL" id="ABCK01000036">
    <property type="protein sequence ID" value="EDM25098.1"/>
    <property type="molecule type" value="Genomic_DNA"/>
</dbReference>
<dbReference type="PROSITE" id="PS51278">
    <property type="entry name" value="GATASE_TYPE_2"/>
    <property type="match status" value="1"/>
</dbReference>
<dbReference type="STRING" id="313628.LNTAR_02779"/>
<dbReference type="InterPro" id="IPR029055">
    <property type="entry name" value="Ntn_hydrolases_N"/>
</dbReference>
<dbReference type="AlphaFoldDB" id="A6DTB8"/>
<proteinExistence type="predicted"/>
<evidence type="ECO:0000313" key="4">
    <source>
        <dbReference type="Proteomes" id="UP000004947"/>
    </source>
</evidence>
<dbReference type="InterPro" id="IPR017932">
    <property type="entry name" value="GATase_2_dom"/>
</dbReference>
<dbReference type="Proteomes" id="UP000004947">
    <property type="component" value="Unassembled WGS sequence"/>
</dbReference>
<dbReference type="InterPro" id="IPR026869">
    <property type="entry name" value="EgtC-like"/>
</dbReference>
<keyword evidence="4" id="KW-1185">Reference proteome</keyword>
<dbReference type="RefSeq" id="WP_007281067.1">
    <property type="nucleotide sequence ID" value="NZ_ABCK01000036.1"/>
</dbReference>
<accession>A6DTB8</accession>
<evidence type="ECO:0000259" key="2">
    <source>
        <dbReference type="PROSITE" id="PS51278"/>
    </source>
</evidence>
<gene>
    <name evidence="3" type="ORF">LNTAR_02779</name>
</gene>
<dbReference type="PANTHER" id="PTHR42824">
    <property type="entry name" value="GLUTAMINE AMIDOTRANSFERASE"/>
    <property type="match status" value="1"/>
</dbReference>
<name>A6DTB8_9BACT</name>
<comment type="caution">
    <text evidence="3">The sequence shown here is derived from an EMBL/GenBank/DDBJ whole genome shotgun (WGS) entry which is preliminary data.</text>
</comment>
<dbReference type="OrthoDB" id="321954at2"/>
<protein>
    <submittedName>
        <fullName evidence="3">Glutamine amidotransferase, class-II</fullName>
    </submittedName>
</protein>
<dbReference type="SUPFAM" id="SSF56235">
    <property type="entry name" value="N-terminal nucleophile aminohydrolases (Ntn hydrolases)"/>
    <property type="match status" value="1"/>
</dbReference>
<dbReference type="eggNOG" id="COG0121">
    <property type="taxonomic scope" value="Bacteria"/>
</dbReference>
<dbReference type="CDD" id="cd01908">
    <property type="entry name" value="YafJ"/>
    <property type="match status" value="1"/>
</dbReference>
<dbReference type="Pfam" id="PF13230">
    <property type="entry name" value="GATase_4"/>
    <property type="match status" value="1"/>
</dbReference>
<evidence type="ECO:0000313" key="3">
    <source>
        <dbReference type="EMBL" id="EDM25098.1"/>
    </source>
</evidence>
<dbReference type="Gene3D" id="3.60.20.10">
    <property type="entry name" value="Glutamine Phosphoribosylpyrophosphate, subunit 1, domain 1"/>
    <property type="match status" value="1"/>
</dbReference>
<dbReference type="GO" id="GO:0016740">
    <property type="term" value="F:transferase activity"/>
    <property type="evidence" value="ECO:0007669"/>
    <property type="project" value="UniProtKB-KW"/>
</dbReference>
<keyword evidence="1 3" id="KW-0315">Glutamine amidotransferase</keyword>